<accession>A0A4R4IJV0</accession>
<comment type="caution">
    <text evidence="1">The sequence shown here is derived from an EMBL/GenBank/DDBJ whole genome shotgun (WGS) entry which is preliminary data.</text>
</comment>
<name>A0A4R4IJV0_9GAMM</name>
<protein>
    <recommendedName>
        <fullName evidence="3">Hemagglutinin</fullName>
    </recommendedName>
</protein>
<evidence type="ECO:0008006" key="3">
    <source>
        <dbReference type="Google" id="ProtNLM"/>
    </source>
</evidence>
<reference evidence="1 2" key="1">
    <citation type="journal article" date="2019" name="Int. J. Syst. Evol. Microbiol.">
        <title>Photorhabdus khanii subsp. guanajuatensis subsp. nov., isolated from Heterorhabditis atacamensis, and Photorhabdus luminescens subsp. mexicana subsp. nov., isolated from Heterorhabditis mexicana entomopathogenic nematodes.</title>
        <authorList>
            <person name="Machado R.A.R."/>
            <person name="Bruno P."/>
            <person name="Arce C.C.M."/>
            <person name="Liechti N."/>
            <person name="Kohler A."/>
            <person name="Bernal J."/>
            <person name="Bruggmann R."/>
            <person name="Turlings T.C.J."/>
        </authorList>
    </citation>
    <scope>NUCLEOTIDE SEQUENCE [LARGE SCALE GENOMIC DNA]</scope>
    <source>
        <strain evidence="1 2">MEX20-17</strain>
    </source>
</reference>
<sequence length="113" mass="12245">ATEDGVGVNLKELTSDQRDITLNVNGKIELGNTRAKTDLNIISKETYIAPNINVQAGRDMTLANTTLENKGSVTAGRDMRVFGDTVRNTGDKALLQANDNLWIQKDAQGNKGQ</sequence>
<evidence type="ECO:0000313" key="2">
    <source>
        <dbReference type="Proteomes" id="UP000295598"/>
    </source>
</evidence>
<organism evidence="1 2">
    <name type="scientific">Photorhabdus khanii subsp. guanajuatensis</name>
    <dbReference type="NCBI Taxonomy" id="2100166"/>
    <lineage>
        <taxon>Bacteria</taxon>
        <taxon>Pseudomonadati</taxon>
        <taxon>Pseudomonadota</taxon>
        <taxon>Gammaproteobacteria</taxon>
        <taxon>Enterobacterales</taxon>
        <taxon>Morganellaceae</taxon>
        <taxon>Photorhabdus</taxon>
    </lineage>
</organism>
<feature type="non-terminal residue" evidence="1">
    <location>
        <position position="113"/>
    </location>
</feature>
<dbReference type="RefSeq" id="WP_132356550.1">
    <property type="nucleotide sequence ID" value="NZ_CAWOJO010000244.1"/>
</dbReference>
<evidence type="ECO:0000313" key="1">
    <source>
        <dbReference type="EMBL" id="TDB40050.1"/>
    </source>
</evidence>
<dbReference type="EMBL" id="PUJY01000244">
    <property type="protein sequence ID" value="TDB40050.1"/>
    <property type="molecule type" value="Genomic_DNA"/>
</dbReference>
<feature type="non-terminal residue" evidence="1">
    <location>
        <position position="1"/>
    </location>
</feature>
<gene>
    <name evidence="1" type="ORF">C5467_25095</name>
</gene>
<dbReference type="AlphaFoldDB" id="A0A4R4IJV0"/>
<proteinExistence type="predicted"/>
<dbReference type="Proteomes" id="UP000295598">
    <property type="component" value="Unassembled WGS sequence"/>
</dbReference>